<dbReference type="Pfam" id="PF00171">
    <property type="entry name" value="Aldedh"/>
    <property type="match status" value="1"/>
</dbReference>
<comment type="similarity">
    <text evidence="1">Belongs to the aldehyde dehydrogenase family.</text>
</comment>
<feature type="region of interest" description="Disordered" evidence="3">
    <location>
        <begin position="76"/>
        <end position="101"/>
    </location>
</feature>
<evidence type="ECO:0000259" key="4">
    <source>
        <dbReference type="Pfam" id="PF00171"/>
    </source>
</evidence>
<dbReference type="GO" id="GO:0009450">
    <property type="term" value="P:gamma-aminobutyric acid catabolic process"/>
    <property type="evidence" value="ECO:0007669"/>
    <property type="project" value="TreeGrafter"/>
</dbReference>
<organism evidence="5 6">
    <name type="scientific">Paraburkholderia steynii</name>
    <dbReference type="NCBI Taxonomy" id="1245441"/>
    <lineage>
        <taxon>Bacteria</taxon>
        <taxon>Pseudomonadati</taxon>
        <taxon>Pseudomonadota</taxon>
        <taxon>Betaproteobacteria</taxon>
        <taxon>Burkholderiales</taxon>
        <taxon>Burkholderiaceae</taxon>
        <taxon>Paraburkholderia</taxon>
    </lineage>
</organism>
<comment type="caution">
    <text evidence="5">The sequence shown here is derived from an EMBL/GenBank/DDBJ whole genome shotgun (WGS) entry which is preliminary data.</text>
</comment>
<accession>A0A4R0XE58</accession>
<dbReference type="SUPFAM" id="SSF53720">
    <property type="entry name" value="ALDH-like"/>
    <property type="match status" value="1"/>
</dbReference>
<dbReference type="AlphaFoldDB" id="A0A4R0XE58"/>
<evidence type="ECO:0000256" key="1">
    <source>
        <dbReference type="ARBA" id="ARBA00009986"/>
    </source>
</evidence>
<keyword evidence="6" id="KW-1185">Reference proteome</keyword>
<dbReference type="Gene3D" id="3.40.309.10">
    <property type="entry name" value="Aldehyde Dehydrogenase, Chain A, domain 2"/>
    <property type="match status" value="1"/>
</dbReference>
<gene>
    <name evidence="5" type="ORF">BZM27_10220</name>
</gene>
<dbReference type="EMBL" id="MWML01000027">
    <property type="protein sequence ID" value="TCG08726.1"/>
    <property type="molecule type" value="Genomic_DNA"/>
</dbReference>
<proteinExistence type="inferred from homology"/>
<dbReference type="PANTHER" id="PTHR43353">
    <property type="entry name" value="SUCCINATE-SEMIALDEHYDE DEHYDROGENASE, MITOCHONDRIAL"/>
    <property type="match status" value="1"/>
</dbReference>
<evidence type="ECO:0000256" key="3">
    <source>
        <dbReference type="SAM" id="MobiDB-lite"/>
    </source>
</evidence>
<dbReference type="InterPro" id="IPR016161">
    <property type="entry name" value="Ald_DH/histidinol_DH"/>
</dbReference>
<protein>
    <recommendedName>
        <fullName evidence="4">Aldehyde dehydrogenase domain-containing protein</fullName>
    </recommendedName>
</protein>
<evidence type="ECO:0000256" key="2">
    <source>
        <dbReference type="ARBA" id="ARBA00023002"/>
    </source>
</evidence>
<name>A0A4R0XE58_9BURK</name>
<sequence>MLRGRKRHTFGGFFFEPTVLASVTPAILTAREETFGPVAPLFHFDTDDETIAMANDTEYGLAAHLYSRDAARIWRNADGSSSPYSRRKRRQRPQTIRRPSR</sequence>
<evidence type="ECO:0000313" key="5">
    <source>
        <dbReference type="EMBL" id="TCG08726.1"/>
    </source>
</evidence>
<dbReference type="Proteomes" id="UP000294200">
    <property type="component" value="Unassembled WGS sequence"/>
</dbReference>
<reference evidence="5 6" key="1">
    <citation type="submission" date="2017-02" db="EMBL/GenBank/DDBJ databases">
        <title>Paraburkholderia sophoroidis sp. nov. and Paraburkholderia steynii sp. nov. rhizobial symbionts of the fynbos legume Hypocalyptus sophoroides.</title>
        <authorList>
            <person name="Steenkamp E.T."/>
            <person name="Beukes C.W."/>
            <person name="Van Zyl E."/>
            <person name="Avontuur J."/>
            <person name="Chan W.Y."/>
            <person name="Hassen A."/>
            <person name="Palmer M."/>
            <person name="Mthombeni L."/>
            <person name="Phalane F."/>
            <person name="Sereme K."/>
            <person name="Venter S.N."/>
        </authorList>
    </citation>
    <scope>NUCLEOTIDE SEQUENCE [LARGE SCALE GENOMIC DNA]</scope>
    <source>
        <strain evidence="5 6">HC1.1ba</strain>
    </source>
</reference>
<dbReference type="InterPro" id="IPR015590">
    <property type="entry name" value="Aldehyde_DH_dom"/>
</dbReference>
<dbReference type="GO" id="GO:0004777">
    <property type="term" value="F:succinate-semialdehyde dehydrogenase (NAD+) activity"/>
    <property type="evidence" value="ECO:0007669"/>
    <property type="project" value="TreeGrafter"/>
</dbReference>
<dbReference type="PANTHER" id="PTHR43353:SF5">
    <property type="entry name" value="SUCCINATE-SEMIALDEHYDE DEHYDROGENASE, MITOCHONDRIAL"/>
    <property type="match status" value="1"/>
</dbReference>
<evidence type="ECO:0000313" key="6">
    <source>
        <dbReference type="Proteomes" id="UP000294200"/>
    </source>
</evidence>
<dbReference type="InterPro" id="IPR050740">
    <property type="entry name" value="Aldehyde_DH_Superfamily"/>
</dbReference>
<dbReference type="InterPro" id="IPR016163">
    <property type="entry name" value="Ald_DH_C"/>
</dbReference>
<keyword evidence="2" id="KW-0560">Oxidoreductase</keyword>
<feature type="domain" description="Aldehyde dehydrogenase" evidence="4">
    <location>
        <begin position="8"/>
        <end position="78"/>
    </location>
</feature>